<name>A0A9D4BQ65_DREPO</name>
<organism evidence="1 2">
    <name type="scientific">Dreissena polymorpha</name>
    <name type="common">Zebra mussel</name>
    <name type="synonym">Mytilus polymorpha</name>
    <dbReference type="NCBI Taxonomy" id="45954"/>
    <lineage>
        <taxon>Eukaryota</taxon>
        <taxon>Metazoa</taxon>
        <taxon>Spiralia</taxon>
        <taxon>Lophotrochozoa</taxon>
        <taxon>Mollusca</taxon>
        <taxon>Bivalvia</taxon>
        <taxon>Autobranchia</taxon>
        <taxon>Heteroconchia</taxon>
        <taxon>Euheterodonta</taxon>
        <taxon>Imparidentia</taxon>
        <taxon>Neoheterodontei</taxon>
        <taxon>Myida</taxon>
        <taxon>Dreissenoidea</taxon>
        <taxon>Dreissenidae</taxon>
        <taxon>Dreissena</taxon>
    </lineage>
</organism>
<sequence length="55" mass="6142">MKGDNSKSYPLKLYVVLLLIDSHRLYAVLFTSANDPATLKLTTMLPVQRKAVTCC</sequence>
<proteinExistence type="predicted"/>
<evidence type="ECO:0000313" key="2">
    <source>
        <dbReference type="Proteomes" id="UP000828390"/>
    </source>
</evidence>
<dbReference type="EMBL" id="JAIWYP010000015">
    <property type="protein sequence ID" value="KAH3704509.1"/>
    <property type="molecule type" value="Genomic_DNA"/>
</dbReference>
<reference evidence="1" key="1">
    <citation type="journal article" date="2019" name="bioRxiv">
        <title>The Genome of the Zebra Mussel, Dreissena polymorpha: A Resource for Invasive Species Research.</title>
        <authorList>
            <person name="McCartney M.A."/>
            <person name="Auch B."/>
            <person name="Kono T."/>
            <person name="Mallez S."/>
            <person name="Zhang Y."/>
            <person name="Obille A."/>
            <person name="Becker A."/>
            <person name="Abrahante J.E."/>
            <person name="Garbe J."/>
            <person name="Badalamenti J.P."/>
            <person name="Herman A."/>
            <person name="Mangelson H."/>
            <person name="Liachko I."/>
            <person name="Sullivan S."/>
            <person name="Sone E.D."/>
            <person name="Koren S."/>
            <person name="Silverstein K.A.T."/>
            <person name="Beckman K.B."/>
            <person name="Gohl D.M."/>
        </authorList>
    </citation>
    <scope>NUCLEOTIDE SEQUENCE</scope>
    <source>
        <strain evidence="1">Duluth1</strain>
        <tissue evidence="1">Whole animal</tissue>
    </source>
</reference>
<accession>A0A9D4BQ65</accession>
<protein>
    <submittedName>
        <fullName evidence="1">Uncharacterized protein</fullName>
    </submittedName>
</protein>
<dbReference type="Proteomes" id="UP000828390">
    <property type="component" value="Unassembled WGS sequence"/>
</dbReference>
<dbReference type="AlphaFoldDB" id="A0A9D4BQ65"/>
<evidence type="ECO:0000313" key="1">
    <source>
        <dbReference type="EMBL" id="KAH3704509.1"/>
    </source>
</evidence>
<reference evidence="1" key="2">
    <citation type="submission" date="2020-11" db="EMBL/GenBank/DDBJ databases">
        <authorList>
            <person name="McCartney M.A."/>
            <person name="Auch B."/>
            <person name="Kono T."/>
            <person name="Mallez S."/>
            <person name="Becker A."/>
            <person name="Gohl D.M."/>
            <person name="Silverstein K.A.T."/>
            <person name="Koren S."/>
            <person name="Bechman K.B."/>
            <person name="Herman A."/>
            <person name="Abrahante J.E."/>
            <person name="Garbe J."/>
        </authorList>
    </citation>
    <scope>NUCLEOTIDE SEQUENCE</scope>
    <source>
        <strain evidence="1">Duluth1</strain>
        <tissue evidence="1">Whole animal</tissue>
    </source>
</reference>
<keyword evidence="2" id="KW-1185">Reference proteome</keyword>
<comment type="caution">
    <text evidence="1">The sequence shown here is derived from an EMBL/GenBank/DDBJ whole genome shotgun (WGS) entry which is preliminary data.</text>
</comment>
<gene>
    <name evidence="1" type="ORF">DPMN_079565</name>
</gene>